<keyword evidence="1" id="KW-0812">Transmembrane</keyword>
<dbReference type="KEGG" id="dpm:FNV33_00910"/>
<evidence type="ECO:0000313" key="3">
    <source>
        <dbReference type="EMBL" id="RAN62017.1"/>
    </source>
</evidence>
<name>A0A328KHX2_9LACT</name>
<evidence type="ECO:0000313" key="4">
    <source>
        <dbReference type="Proteomes" id="UP000249099"/>
    </source>
</evidence>
<dbReference type="EMBL" id="NAQV01000033">
    <property type="protein sequence ID" value="RAN62017.1"/>
    <property type="molecule type" value="Genomic_DNA"/>
</dbReference>
<dbReference type="EMBL" id="CP041626">
    <property type="protein sequence ID" value="QDO90684.1"/>
    <property type="molecule type" value="Genomic_DNA"/>
</dbReference>
<sequence length="64" mass="7997">MRIDKNNFKTHYIGLPFWWIFGSITWVFLIRKGTWNDLVDLLIPLLLYYFFISLWDYYKRKSDD</sequence>
<feature type="transmembrane region" description="Helical" evidence="1">
    <location>
        <begin position="12"/>
        <end position="29"/>
    </location>
</feature>
<keyword evidence="1" id="KW-0472">Membrane</keyword>
<gene>
    <name evidence="3" type="ORF">B8A44_08600</name>
    <name evidence="2" type="ORF">FNV33_00910</name>
</gene>
<dbReference type="Proteomes" id="UP000249099">
    <property type="component" value="Unassembled WGS sequence"/>
</dbReference>
<evidence type="ECO:0000256" key="1">
    <source>
        <dbReference type="SAM" id="Phobius"/>
    </source>
</evidence>
<dbReference type="AlphaFoldDB" id="A0A328KHX2"/>
<evidence type="ECO:0000313" key="5">
    <source>
        <dbReference type="Proteomes" id="UP000315953"/>
    </source>
</evidence>
<dbReference type="RefSeq" id="WP_004635107.1">
    <property type="nucleotide sequence ID" value="NZ_CP040412.1"/>
</dbReference>
<accession>A0A328KHX2</accession>
<reference evidence="2 5" key="2">
    <citation type="submission" date="2019-07" db="EMBL/GenBank/DDBJ databases">
        <title>Genome assembly of a nasal isolate of Dolosigranulum pigrum from a chronic sinusitis patient.</title>
        <authorList>
            <person name="Baig S."/>
            <person name="Overballe-Petersen S."/>
            <person name="Kaspar U."/>
            <person name="Rendboe A."/>
            <person name="de Man T."/>
            <person name="Liu C."/>
            <person name="Price L.B."/>
            <person name="Stegger M."/>
            <person name="Becker K."/>
            <person name="Skytt Andersen P."/>
        </authorList>
    </citation>
    <scope>NUCLEOTIDE SEQUENCE [LARGE SCALE GENOMIC DNA]</scope>
    <source>
        <strain evidence="2 5">83VPs-KB5</strain>
    </source>
</reference>
<organism evidence="3 4">
    <name type="scientific">Dolosigranulum pigrum</name>
    <dbReference type="NCBI Taxonomy" id="29394"/>
    <lineage>
        <taxon>Bacteria</taxon>
        <taxon>Bacillati</taxon>
        <taxon>Bacillota</taxon>
        <taxon>Bacilli</taxon>
        <taxon>Lactobacillales</taxon>
        <taxon>Carnobacteriaceae</taxon>
        <taxon>Dolosigranulum</taxon>
    </lineage>
</organism>
<feature type="transmembrane region" description="Helical" evidence="1">
    <location>
        <begin position="41"/>
        <end position="58"/>
    </location>
</feature>
<proteinExistence type="predicted"/>
<reference evidence="3 4" key="1">
    <citation type="submission" date="2017-03" db="EMBL/GenBank/DDBJ databases">
        <title>wgs assembly of Dolosigranulum pigrum KPL CDC strains.</title>
        <authorList>
            <person name="Brugger S.D."/>
            <person name="Pettigrew M."/>
            <person name="Kong Y."/>
            <person name="Lemon K.P."/>
        </authorList>
    </citation>
    <scope>NUCLEOTIDE SEQUENCE [LARGE SCALE GENOMIC DNA]</scope>
    <source>
        <strain evidence="3 4">KPL1931_CDC4294-98</strain>
    </source>
</reference>
<dbReference type="Proteomes" id="UP000315953">
    <property type="component" value="Chromosome"/>
</dbReference>
<keyword evidence="1" id="KW-1133">Transmembrane helix</keyword>
<protein>
    <submittedName>
        <fullName evidence="3">Uncharacterized protein</fullName>
    </submittedName>
</protein>
<evidence type="ECO:0000313" key="2">
    <source>
        <dbReference type="EMBL" id="QDO90684.1"/>
    </source>
</evidence>